<keyword evidence="1" id="KW-0812">Transmembrane</keyword>
<keyword evidence="3" id="KW-1185">Reference proteome</keyword>
<reference evidence="2 3" key="1">
    <citation type="submission" date="2022-06" db="EMBL/GenBank/DDBJ databases">
        <title>Isolation of gut microbiota from human fecal samples.</title>
        <authorList>
            <person name="Pamer E.G."/>
            <person name="Barat B."/>
            <person name="Waligurski E."/>
            <person name="Medina S."/>
            <person name="Paddock L."/>
            <person name="Mostad J."/>
        </authorList>
    </citation>
    <scope>NUCLEOTIDE SEQUENCE [LARGE SCALE GENOMIC DNA]</scope>
    <source>
        <strain evidence="2 3">DFI.1.1</strain>
    </source>
</reference>
<evidence type="ECO:0000256" key="1">
    <source>
        <dbReference type="SAM" id="Phobius"/>
    </source>
</evidence>
<feature type="transmembrane region" description="Helical" evidence="1">
    <location>
        <begin position="34"/>
        <end position="52"/>
    </location>
</feature>
<comment type="caution">
    <text evidence="2">The sequence shown here is derived from an EMBL/GenBank/DDBJ whole genome shotgun (WGS) entry which is preliminary data.</text>
</comment>
<dbReference type="Proteomes" id="UP001206692">
    <property type="component" value="Unassembled WGS sequence"/>
</dbReference>
<accession>A0ABT1SRR8</accession>
<evidence type="ECO:0000313" key="3">
    <source>
        <dbReference type="Proteomes" id="UP001206692"/>
    </source>
</evidence>
<keyword evidence="1" id="KW-1133">Transmembrane helix</keyword>
<protein>
    <submittedName>
        <fullName evidence="2">Uncharacterized protein</fullName>
    </submittedName>
</protein>
<dbReference type="EMBL" id="JANGEW010000009">
    <property type="protein sequence ID" value="MCQ5342567.1"/>
    <property type="molecule type" value="Genomic_DNA"/>
</dbReference>
<dbReference type="RefSeq" id="WP_062411521.1">
    <property type="nucleotide sequence ID" value="NZ_JAJCIO010000007.1"/>
</dbReference>
<sequence>MAKLTKMMKLKLFLWLVVYAFLFYALVVDGPSAGLLGLLAAAVAVCGMQLWLRSDLRARWMKDKVDKK</sequence>
<gene>
    <name evidence="2" type="ORF">NE675_05915</name>
</gene>
<proteinExistence type="predicted"/>
<evidence type="ECO:0000313" key="2">
    <source>
        <dbReference type="EMBL" id="MCQ5342567.1"/>
    </source>
</evidence>
<feature type="transmembrane region" description="Helical" evidence="1">
    <location>
        <begin position="12"/>
        <end position="28"/>
    </location>
</feature>
<keyword evidence="1" id="KW-0472">Membrane</keyword>
<organism evidence="2 3">
    <name type="scientific">Megasphaera massiliensis</name>
    <dbReference type="NCBI Taxonomy" id="1232428"/>
    <lineage>
        <taxon>Bacteria</taxon>
        <taxon>Bacillati</taxon>
        <taxon>Bacillota</taxon>
        <taxon>Negativicutes</taxon>
        <taxon>Veillonellales</taxon>
        <taxon>Veillonellaceae</taxon>
        <taxon>Megasphaera</taxon>
    </lineage>
</organism>
<name>A0ABT1SRR8_9FIRM</name>